<dbReference type="RefSeq" id="WP_120104327.1">
    <property type="nucleotide sequence ID" value="NZ_CP028884.1"/>
</dbReference>
<keyword evidence="1" id="KW-0732">Signal</keyword>
<proteinExistence type="predicted"/>
<dbReference type="OrthoDB" id="351015at2"/>
<dbReference type="Proteomes" id="UP000275571">
    <property type="component" value="Chromosome"/>
</dbReference>
<feature type="chain" id="PRO_5017424152" evidence="1">
    <location>
        <begin position="20"/>
        <end position="361"/>
    </location>
</feature>
<organism evidence="2 3">
    <name type="scientific">Borrelia turcica IST7</name>
    <dbReference type="NCBI Taxonomy" id="1104446"/>
    <lineage>
        <taxon>Bacteria</taxon>
        <taxon>Pseudomonadati</taxon>
        <taxon>Spirochaetota</taxon>
        <taxon>Spirochaetia</taxon>
        <taxon>Spirochaetales</taxon>
        <taxon>Borreliaceae</taxon>
        <taxon>Borrelia</taxon>
    </lineage>
</organism>
<sequence length="361" mass="40900">MKKVLIIISLFLCMQTSFAKVFYFSAGVNLQMSLESLFLFNRDTGTVLDNWLSMRLFSILKDFKNRAMPRFNVLVKSATTIYKSYLENYDAIVNMPHRLKALQIADIFEINLSYLKDVRSILANAHELRETFLKLSKLDVGTLIERLDGTSGIGIKKFLAQLGETSKHAVELKEMVFDQLDEFGVGSTDDFFKLLDEISNPRSVLNNAFRKKLSPLFSTGVQGYFQVGMPIVSSDFYFGFELGFGMNLGRMIAPNIGFLRDSSSATFGFGVMPRLFLKYDIYYLATTLFAGFGDKSLVLDPVYVGNLIGEDKITNPFNVIETGFRLRLAFLNLETSVLFSVSDFKYRDLRFGLGFEIPVII</sequence>
<dbReference type="AlphaFoldDB" id="A0A386PMU1"/>
<reference evidence="2 3" key="1">
    <citation type="journal article" date="2018" name="Infect. Genet. Evol.">
        <title>Genome-wide analysis of Borrelia turcica and 'Candidatus Borrelia tachyglossi' shows relapsing fever-like genomes with unique genomic links to Lyme disease Borrelia.</title>
        <authorList>
            <person name="Gofton A.W."/>
            <person name="Margos G."/>
            <person name="Fingerle V."/>
            <person name="Hepner S."/>
            <person name="Loh S.M."/>
            <person name="Ryan U."/>
            <person name="Irwin P."/>
            <person name="Oskam C.L."/>
        </authorList>
    </citation>
    <scope>NUCLEOTIDE SEQUENCE [LARGE SCALE GENOMIC DNA]</scope>
    <source>
        <strain evidence="2 3">IST7</strain>
    </source>
</reference>
<protein>
    <submittedName>
        <fullName evidence="2">Uncharacterized protein</fullName>
    </submittedName>
</protein>
<accession>A0A386PMU1</accession>
<evidence type="ECO:0000313" key="2">
    <source>
        <dbReference type="EMBL" id="AYE36405.1"/>
    </source>
</evidence>
<keyword evidence="3" id="KW-1185">Reference proteome</keyword>
<evidence type="ECO:0000256" key="1">
    <source>
        <dbReference type="SAM" id="SignalP"/>
    </source>
</evidence>
<feature type="signal peptide" evidence="1">
    <location>
        <begin position="1"/>
        <end position="19"/>
    </location>
</feature>
<evidence type="ECO:0000313" key="3">
    <source>
        <dbReference type="Proteomes" id="UP000275571"/>
    </source>
</evidence>
<gene>
    <name evidence="2" type="ORF">DB313_02830</name>
</gene>
<name>A0A386PMU1_9SPIR</name>
<dbReference type="EMBL" id="CP028884">
    <property type="protein sequence ID" value="AYE36405.1"/>
    <property type="molecule type" value="Genomic_DNA"/>
</dbReference>
<dbReference type="KEGG" id="btur:DB313_02830"/>